<reference evidence="1" key="1">
    <citation type="submission" date="2018-05" db="EMBL/GenBank/DDBJ databases">
        <authorList>
            <person name="Lanie J.A."/>
            <person name="Ng W.-L."/>
            <person name="Kazmierczak K.M."/>
            <person name="Andrzejewski T.M."/>
            <person name="Davidsen T.M."/>
            <person name="Wayne K.J."/>
            <person name="Tettelin H."/>
            <person name="Glass J.I."/>
            <person name="Rusch D."/>
            <person name="Podicherti R."/>
            <person name="Tsui H.-C.T."/>
            <person name="Winkler M.E."/>
        </authorList>
    </citation>
    <scope>NUCLEOTIDE SEQUENCE</scope>
</reference>
<name>A0A382IXP8_9ZZZZ</name>
<dbReference type="AlphaFoldDB" id="A0A382IXP8"/>
<sequence length="39" mass="4175">MINIQVGNVNNIAVNINVDTSPVNTTSYPGVIKIDNKCT</sequence>
<evidence type="ECO:0000313" key="1">
    <source>
        <dbReference type="EMBL" id="SVC04396.1"/>
    </source>
</evidence>
<accession>A0A382IXP8</accession>
<proteinExistence type="predicted"/>
<organism evidence="1">
    <name type="scientific">marine metagenome</name>
    <dbReference type="NCBI Taxonomy" id="408172"/>
    <lineage>
        <taxon>unclassified sequences</taxon>
        <taxon>metagenomes</taxon>
        <taxon>ecological metagenomes</taxon>
    </lineage>
</organism>
<protein>
    <submittedName>
        <fullName evidence="1">Uncharacterized protein</fullName>
    </submittedName>
</protein>
<gene>
    <name evidence="1" type="ORF">METZ01_LOCUS257250</name>
</gene>
<dbReference type="EMBL" id="UINC01070330">
    <property type="protein sequence ID" value="SVC04396.1"/>
    <property type="molecule type" value="Genomic_DNA"/>
</dbReference>